<name>A0ABS7FT08_9ACTN</name>
<feature type="chain" id="PRO_5046035280" description="Sensor domain-containing protein" evidence="1">
    <location>
        <begin position="21"/>
        <end position="226"/>
    </location>
</feature>
<comment type="caution">
    <text evidence="2">The sequence shown here is derived from an EMBL/GenBank/DDBJ whole genome shotgun (WGS) entry which is preliminary data.</text>
</comment>
<keyword evidence="3" id="KW-1185">Reference proteome</keyword>
<dbReference type="Proteomes" id="UP000774570">
    <property type="component" value="Unassembled WGS sequence"/>
</dbReference>
<dbReference type="PROSITE" id="PS51257">
    <property type="entry name" value="PROKAR_LIPOPROTEIN"/>
    <property type="match status" value="1"/>
</dbReference>
<protein>
    <recommendedName>
        <fullName evidence="4">Sensor domain-containing protein</fullName>
    </recommendedName>
</protein>
<feature type="signal peptide" evidence="1">
    <location>
        <begin position="1"/>
        <end position="20"/>
    </location>
</feature>
<reference evidence="2 3" key="1">
    <citation type="submission" date="2021-07" db="EMBL/GenBank/DDBJ databases">
        <title>Actinomadura sp. PM05-2 isolated from lichen.</title>
        <authorList>
            <person name="Somphong A."/>
            <person name="Phongsopitanun W."/>
            <person name="Tanasupawat S."/>
            <person name="Peongsungnone V."/>
        </authorList>
    </citation>
    <scope>NUCLEOTIDE SEQUENCE [LARGE SCALE GENOMIC DNA]</scope>
    <source>
        <strain evidence="2 3">PM05-2</strain>
    </source>
</reference>
<evidence type="ECO:0000313" key="3">
    <source>
        <dbReference type="Proteomes" id="UP000774570"/>
    </source>
</evidence>
<sequence length="226" mass="23656">MARRTIACWTVPLAAVLAAAAGCGTETVAARQVAVPVEQRGVTAALVSQRDLPAGFYPAATRRVLTGLKPADPECARLIRVADADDADDLRGTGDVPQAHTAFYQPDVAVSVAEHVYRLPAGGAAAQLKAVRDAVAKCPALEMDTGDGKVKLHRQRLADPKGAKDPVAVRYAQGKGPTRSGLDIVMGRRDDRMMVVAAAGALDMPAAAAMVRAEARAFRKLADARP</sequence>
<evidence type="ECO:0008006" key="4">
    <source>
        <dbReference type="Google" id="ProtNLM"/>
    </source>
</evidence>
<proteinExistence type="predicted"/>
<evidence type="ECO:0000313" key="2">
    <source>
        <dbReference type="EMBL" id="MBW8483539.1"/>
    </source>
</evidence>
<dbReference type="RefSeq" id="WP_220166770.1">
    <property type="nucleotide sequence ID" value="NZ_JAIBOA010000008.1"/>
</dbReference>
<gene>
    <name evidence="2" type="ORF">K1Y72_14225</name>
</gene>
<dbReference type="EMBL" id="JAIBOA010000008">
    <property type="protein sequence ID" value="MBW8483539.1"/>
    <property type="molecule type" value="Genomic_DNA"/>
</dbReference>
<keyword evidence="1" id="KW-0732">Signal</keyword>
<organism evidence="2 3">
    <name type="scientific">Actinomadura parmotrematis</name>
    <dbReference type="NCBI Taxonomy" id="2864039"/>
    <lineage>
        <taxon>Bacteria</taxon>
        <taxon>Bacillati</taxon>
        <taxon>Actinomycetota</taxon>
        <taxon>Actinomycetes</taxon>
        <taxon>Streptosporangiales</taxon>
        <taxon>Thermomonosporaceae</taxon>
        <taxon>Actinomadura</taxon>
    </lineage>
</organism>
<evidence type="ECO:0000256" key="1">
    <source>
        <dbReference type="SAM" id="SignalP"/>
    </source>
</evidence>
<accession>A0ABS7FT08</accession>